<dbReference type="PANTHER" id="PTHR33823">
    <property type="entry name" value="RNA POLYMERASE-BINDING TRANSCRIPTION FACTOR DKSA-RELATED"/>
    <property type="match status" value="1"/>
</dbReference>
<evidence type="ECO:0000256" key="2">
    <source>
        <dbReference type="ARBA" id="ARBA00022771"/>
    </source>
</evidence>
<dbReference type="RefSeq" id="WP_191154312.1">
    <property type="nucleotide sequence ID" value="NZ_JACWUN010000004.1"/>
</dbReference>
<accession>A0A8J6QN74</accession>
<dbReference type="PANTHER" id="PTHR33823:SF4">
    <property type="entry name" value="GENERAL STRESS PROTEIN 16O"/>
    <property type="match status" value="1"/>
</dbReference>
<keyword evidence="2" id="KW-0863">Zinc-finger</keyword>
<dbReference type="Gene3D" id="1.20.120.910">
    <property type="entry name" value="DksA, coiled-coil domain"/>
    <property type="match status" value="1"/>
</dbReference>
<dbReference type="AlphaFoldDB" id="A0A8J6QN74"/>
<evidence type="ECO:0000313" key="6">
    <source>
        <dbReference type="EMBL" id="MBD1400043.1"/>
    </source>
</evidence>
<evidence type="ECO:0000259" key="5">
    <source>
        <dbReference type="Pfam" id="PF01258"/>
    </source>
</evidence>
<dbReference type="GO" id="GO:0008270">
    <property type="term" value="F:zinc ion binding"/>
    <property type="evidence" value="ECO:0007669"/>
    <property type="project" value="UniProtKB-KW"/>
</dbReference>
<evidence type="ECO:0000256" key="1">
    <source>
        <dbReference type="ARBA" id="ARBA00022723"/>
    </source>
</evidence>
<reference evidence="6" key="1">
    <citation type="submission" date="2020-09" db="EMBL/GenBank/DDBJ databases">
        <title>Pelobacter alkaliphilus sp. nov., a novel anaerobic arsenate-reducing bacterium from terrestrial mud volcano.</title>
        <authorList>
            <person name="Khomyakova M.A."/>
            <person name="Merkel A.Y."/>
            <person name="Slobodkin A.I."/>
        </authorList>
    </citation>
    <scope>NUCLEOTIDE SEQUENCE</scope>
    <source>
        <strain evidence="6">M08fum</strain>
    </source>
</reference>
<sequence length="117" mass="13103">MELSDAEQQQLGKKLLLLKAEIEQLLGDSVESSRPVDLGLSIGRLSRVDALQQQAMAKANREAHQRRLVLIDAALRTLKSGRYGLCRSCDEPISLKRLEARPETPFCIECQTEREGN</sequence>
<feature type="zinc finger region" description="dksA C4-type" evidence="4">
    <location>
        <begin position="86"/>
        <end position="110"/>
    </location>
</feature>
<dbReference type="InterPro" id="IPR000962">
    <property type="entry name" value="Znf_DskA_TraR"/>
</dbReference>
<evidence type="ECO:0000313" key="7">
    <source>
        <dbReference type="Proteomes" id="UP000632828"/>
    </source>
</evidence>
<protein>
    <submittedName>
        <fullName evidence="6">TraR/DksA family transcriptional regulator</fullName>
    </submittedName>
</protein>
<organism evidence="6 7">
    <name type="scientific">Pelovirga terrestris</name>
    <dbReference type="NCBI Taxonomy" id="2771352"/>
    <lineage>
        <taxon>Bacteria</taxon>
        <taxon>Pseudomonadati</taxon>
        <taxon>Thermodesulfobacteriota</taxon>
        <taxon>Desulfuromonadia</taxon>
        <taxon>Geobacterales</taxon>
        <taxon>Geobacteraceae</taxon>
        <taxon>Pelovirga</taxon>
    </lineage>
</organism>
<comment type="caution">
    <text evidence="6">The sequence shown here is derived from an EMBL/GenBank/DDBJ whole genome shotgun (WGS) entry which is preliminary data.</text>
</comment>
<dbReference type="Proteomes" id="UP000632828">
    <property type="component" value="Unassembled WGS sequence"/>
</dbReference>
<dbReference type="EMBL" id="JACWUN010000004">
    <property type="protein sequence ID" value="MBD1400043.1"/>
    <property type="molecule type" value="Genomic_DNA"/>
</dbReference>
<proteinExistence type="predicted"/>
<evidence type="ECO:0000256" key="3">
    <source>
        <dbReference type="ARBA" id="ARBA00022833"/>
    </source>
</evidence>
<dbReference type="PROSITE" id="PS51128">
    <property type="entry name" value="ZF_DKSA_2"/>
    <property type="match status" value="1"/>
</dbReference>
<name>A0A8J6QN74_9BACT</name>
<keyword evidence="3" id="KW-0862">Zinc</keyword>
<evidence type="ECO:0000256" key="4">
    <source>
        <dbReference type="PROSITE-ProRule" id="PRU00510"/>
    </source>
</evidence>
<keyword evidence="7" id="KW-1185">Reference proteome</keyword>
<dbReference type="SUPFAM" id="SSF57716">
    <property type="entry name" value="Glucocorticoid receptor-like (DNA-binding domain)"/>
    <property type="match status" value="1"/>
</dbReference>
<keyword evidence="1" id="KW-0479">Metal-binding</keyword>
<gene>
    <name evidence="6" type="ORF">ICT70_05090</name>
</gene>
<dbReference type="Pfam" id="PF01258">
    <property type="entry name" value="zf-dskA_traR"/>
    <property type="match status" value="1"/>
</dbReference>
<feature type="domain" description="Zinc finger DksA/TraR C4-type" evidence="5">
    <location>
        <begin position="81"/>
        <end position="115"/>
    </location>
</feature>